<name>A0A6C0E6T0_9ZZZZ</name>
<dbReference type="EMBL" id="MN739743">
    <property type="protein sequence ID" value="QHT24280.1"/>
    <property type="molecule type" value="Genomic_DNA"/>
</dbReference>
<evidence type="ECO:0008006" key="2">
    <source>
        <dbReference type="Google" id="ProtNLM"/>
    </source>
</evidence>
<accession>A0A6C0E6T0</accession>
<proteinExistence type="predicted"/>
<evidence type="ECO:0000313" key="1">
    <source>
        <dbReference type="EMBL" id="QHT24280.1"/>
    </source>
</evidence>
<dbReference type="AlphaFoldDB" id="A0A6C0E6T0"/>
<protein>
    <recommendedName>
        <fullName evidence="2">Peptidase</fullName>
    </recommendedName>
</protein>
<reference evidence="1" key="1">
    <citation type="journal article" date="2020" name="Nature">
        <title>Giant virus diversity and host interactions through global metagenomics.</title>
        <authorList>
            <person name="Schulz F."/>
            <person name="Roux S."/>
            <person name="Paez-Espino D."/>
            <person name="Jungbluth S."/>
            <person name="Walsh D.A."/>
            <person name="Denef V.J."/>
            <person name="McMahon K.D."/>
            <person name="Konstantinidis K.T."/>
            <person name="Eloe-Fadrosh E.A."/>
            <person name="Kyrpides N.C."/>
            <person name="Woyke T."/>
        </authorList>
    </citation>
    <scope>NUCLEOTIDE SEQUENCE</scope>
    <source>
        <strain evidence="1">GVMAG-M-3300023179-138</strain>
    </source>
</reference>
<organism evidence="1">
    <name type="scientific">viral metagenome</name>
    <dbReference type="NCBI Taxonomy" id="1070528"/>
    <lineage>
        <taxon>unclassified sequences</taxon>
        <taxon>metagenomes</taxon>
        <taxon>organismal metagenomes</taxon>
    </lineage>
</organism>
<sequence length="336" mass="38635">MEFYRERLWSSWSRTQVTMTDIPPAKAQLLGRTSDFDRGRTAAWIASLKHVSLTDDTRKHVSLTDDTRKHVSLTDDTCKHVSLTDDTRKHVSWRAVRDSIGHTIHVVSDRPFEELADDLRLGLRLMAWLSSRPVVWYWWDQPWARVLPAGVDPGPEHVNGGWAVVGIPEVHVYRREEAHKVLIHECIHALGLDVPEAAIAPVRVKFETALGRRLWPHLGEAFTEFFAEWLWCIVAPSLATAKNRWTAQLRCAESQAAQVWVRIHDSLENEETNVFAYYVLKWVLMGHTETVLLAPDTSVRLWYDWWLAARPALEKLRRSATHTESLDLRLGMTCGL</sequence>